<evidence type="ECO:0000313" key="1">
    <source>
        <dbReference type="EMBL" id="JAD35781.1"/>
    </source>
</evidence>
<accession>A0A0A8ZAD2</accession>
<reference evidence="1" key="2">
    <citation type="journal article" date="2015" name="Data Brief">
        <title>Shoot transcriptome of the giant reed, Arundo donax.</title>
        <authorList>
            <person name="Barrero R.A."/>
            <person name="Guerrero F.D."/>
            <person name="Moolhuijzen P."/>
            <person name="Goolsby J.A."/>
            <person name="Tidwell J."/>
            <person name="Bellgard S.E."/>
            <person name="Bellgard M.I."/>
        </authorList>
    </citation>
    <scope>NUCLEOTIDE SEQUENCE</scope>
    <source>
        <tissue evidence="1">Shoot tissue taken approximately 20 cm above the soil surface</tissue>
    </source>
</reference>
<name>A0A0A8ZAD2_ARUDO</name>
<reference evidence="1" key="1">
    <citation type="submission" date="2014-09" db="EMBL/GenBank/DDBJ databases">
        <authorList>
            <person name="Magalhaes I.L.F."/>
            <person name="Oliveira U."/>
            <person name="Santos F.R."/>
            <person name="Vidigal T.H.D.A."/>
            <person name="Brescovit A.D."/>
            <person name="Santos A.J."/>
        </authorList>
    </citation>
    <scope>NUCLEOTIDE SEQUENCE</scope>
    <source>
        <tissue evidence="1">Shoot tissue taken approximately 20 cm above the soil surface</tissue>
    </source>
</reference>
<protein>
    <submittedName>
        <fullName evidence="1">Uncharacterized protein</fullName>
    </submittedName>
</protein>
<organism evidence="1">
    <name type="scientific">Arundo donax</name>
    <name type="common">Giant reed</name>
    <name type="synonym">Donax arundinaceus</name>
    <dbReference type="NCBI Taxonomy" id="35708"/>
    <lineage>
        <taxon>Eukaryota</taxon>
        <taxon>Viridiplantae</taxon>
        <taxon>Streptophyta</taxon>
        <taxon>Embryophyta</taxon>
        <taxon>Tracheophyta</taxon>
        <taxon>Spermatophyta</taxon>
        <taxon>Magnoliopsida</taxon>
        <taxon>Liliopsida</taxon>
        <taxon>Poales</taxon>
        <taxon>Poaceae</taxon>
        <taxon>PACMAD clade</taxon>
        <taxon>Arundinoideae</taxon>
        <taxon>Arundineae</taxon>
        <taxon>Arundo</taxon>
    </lineage>
</organism>
<dbReference type="AlphaFoldDB" id="A0A0A8ZAD2"/>
<sequence length="67" mass="7714">MYSEDPVIILVWYSTERLVSEANTQTVVDRGTKIQLDAHKTQVDLRIFKDMSSTKDPYLVLDCHDAI</sequence>
<dbReference type="EMBL" id="GBRH01262114">
    <property type="protein sequence ID" value="JAD35781.1"/>
    <property type="molecule type" value="Transcribed_RNA"/>
</dbReference>
<proteinExistence type="predicted"/>